<dbReference type="Proteomes" id="UP000054560">
    <property type="component" value="Unassembled WGS sequence"/>
</dbReference>
<dbReference type="GeneID" id="25911945"/>
<accession>A0A0L0FH15</accession>
<feature type="region of interest" description="Disordered" evidence="1">
    <location>
        <begin position="178"/>
        <end position="215"/>
    </location>
</feature>
<feature type="region of interest" description="Disordered" evidence="1">
    <location>
        <begin position="127"/>
        <end position="161"/>
    </location>
</feature>
<feature type="compositionally biased region" description="Polar residues" evidence="1">
    <location>
        <begin position="202"/>
        <end position="214"/>
    </location>
</feature>
<evidence type="ECO:0000256" key="1">
    <source>
        <dbReference type="SAM" id="MobiDB-lite"/>
    </source>
</evidence>
<gene>
    <name evidence="2" type="ORF">SARC_11441</name>
</gene>
<feature type="region of interest" description="Disordered" evidence="1">
    <location>
        <begin position="324"/>
        <end position="343"/>
    </location>
</feature>
<reference evidence="2 3" key="1">
    <citation type="submission" date="2011-02" db="EMBL/GenBank/DDBJ databases">
        <title>The Genome Sequence of Sphaeroforma arctica JP610.</title>
        <authorList>
            <consortium name="The Broad Institute Genome Sequencing Platform"/>
            <person name="Russ C."/>
            <person name="Cuomo C."/>
            <person name="Young S.K."/>
            <person name="Zeng Q."/>
            <person name="Gargeya S."/>
            <person name="Alvarado L."/>
            <person name="Berlin A."/>
            <person name="Chapman S.B."/>
            <person name="Chen Z."/>
            <person name="Freedman E."/>
            <person name="Gellesch M."/>
            <person name="Goldberg J."/>
            <person name="Griggs A."/>
            <person name="Gujja S."/>
            <person name="Heilman E."/>
            <person name="Heiman D."/>
            <person name="Howarth C."/>
            <person name="Mehta T."/>
            <person name="Neiman D."/>
            <person name="Pearson M."/>
            <person name="Roberts A."/>
            <person name="Saif S."/>
            <person name="Shea T."/>
            <person name="Shenoy N."/>
            <person name="Sisk P."/>
            <person name="Stolte C."/>
            <person name="Sykes S."/>
            <person name="White J."/>
            <person name="Yandava C."/>
            <person name="Burger G."/>
            <person name="Gray M.W."/>
            <person name="Holland P.W.H."/>
            <person name="King N."/>
            <person name="Lang F.B.F."/>
            <person name="Roger A.J."/>
            <person name="Ruiz-Trillo I."/>
            <person name="Haas B."/>
            <person name="Nusbaum C."/>
            <person name="Birren B."/>
        </authorList>
    </citation>
    <scope>NUCLEOTIDE SEQUENCE [LARGE SCALE GENOMIC DNA]</scope>
    <source>
        <strain evidence="2 3">JP610</strain>
    </source>
</reference>
<keyword evidence="3" id="KW-1185">Reference proteome</keyword>
<dbReference type="EMBL" id="KQ243286">
    <property type="protein sequence ID" value="KNC76045.1"/>
    <property type="molecule type" value="Genomic_DNA"/>
</dbReference>
<feature type="compositionally biased region" description="Basic and acidic residues" evidence="1">
    <location>
        <begin position="139"/>
        <end position="153"/>
    </location>
</feature>
<dbReference type="RefSeq" id="XP_014149947.1">
    <property type="nucleotide sequence ID" value="XM_014294472.1"/>
</dbReference>
<evidence type="ECO:0000313" key="2">
    <source>
        <dbReference type="EMBL" id="KNC76045.1"/>
    </source>
</evidence>
<evidence type="ECO:0000313" key="3">
    <source>
        <dbReference type="Proteomes" id="UP000054560"/>
    </source>
</evidence>
<sequence>MALLSFEKGLTSLGRVFASNKGYRTRTKTINITKRSGSIDDISSQSVSDQESKHAVCTTYICVPIWECVETPEGKSGKGVPANGAIEKNAKKSQKIGRGNSLYTIPLAGDSIDNGVLNRGCVDPIPRSSVTIKTSNTPPHRDPANRASDERRRNSGIALPRSAETLVASETNVNCSGQLYASRPQSRSSSQGRRASIDHTATHVSGSDSLSLTDGFSRYRRSNSVADVRTGVSNDWSAEVIQTNSGLIIESPHPNIHRRASVQKMIERGSSQGGVRVGANKFQFAYPARVCADTKSTTRPDNPQNEASDRICVDPIPCIIDTYGHSEYDRRSRRRPPPTQESQNLIYEELMAYKFSEMPVHEASMHNMNVHLTKSRGRQRMNQLQVLARVGFQTVPSAANVPI</sequence>
<name>A0A0L0FH15_9EUKA</name>
<feature type="compositionally biased region" description="Low complexity" evidence="1">
    <location>
        <begin position="181"/>
        <end position="194"/>
    </location>
</feature>
<protein>
    <submittedName>
        <fullName evidence="2">Uncharacterized protein</fullName>
    </submittedName>
</protein>
<proteinExistence type="predicted"/>
<organism evidence="2 3">
    <name type="scientific">Sphaeroforma arctica JP610</name>
    <dbReference type="NCBI Taxonomy" id="667725"/>
    <lineage>
        <taxon>Eukaryota</taxon>
        <taxon>Ichthyosporea</taxon>
        <taxon>Ichthyophonida</taxon>
        <taxon>Sphaeroforma</taxon>
    </lineage>
</organism>
<dbReference type="AlphaFoldDB" id="A0A0L0FH15"/>
<feature type="compositionally biased region" description="Polar residues" evidence="1">
    <location>
        <begin position="128"/>
        <end position="138"/>
    </location>
</feature>